<feature type="chain" id="PRO_5047298387" description="Lipoprotein" evidence="1">
    <location>
        <begin position="24"/>
        <end position="118"/>
    </location>
</feature>
<keyword evidence="1" id="KW-0732">Signal</keyword>
<feature type="signal peptide" evidence="1">
    <location>
        <begin position="1"/>
        <end position="23"/>
    </location>
</feature>
<dbReference type="Proteomes" id="UP001287059">
    <property type="component" value="Unassembled WGS sequence"/>
</dbReference>
<comment type="caution">
    <text evidence="2">The sequence shown here is derived from an EMBL/GenBank/DDBJ whole genome shotgun (WGS) entry which is preliminary data.</text>
</comment>
<dbReference type="EMBL" id="JAVIIW010000055">
    <property type="protein sequence ID" value="MDX8482662.1"/>
    <property type="molecule type" value="Genomic_DNA"/>
</dbReference>
<accession>A0ABU4Y9V3</accession>
<evidence type="ECO:0000313" key="2">
    <source>
        <dbReference type="EMBL" id="MDX8482662.1"/>
    </source>
</evidence>
<dbReference type="PROSITE" id="PS51257">
    <property type="entry name" value="PROKAR_LIPOPROTEIN"/>
    <property type="match status" value="1"/>
</dbReference>
<protein>
    <recommendedName>
        <fullName evidence="4">Lipoprotein</fullName>
    </recommendedName>
</protein>
<sequence length="118" mass="13141">MRFEMRFGAVLLGASLLAGCTSAKEGQWNTAQAAMRGSPAFKRGIIADCTKQIGSRRLEDRQTVAKLMKVSIARVPDAFCNRFFNAWASGRLTYRDIQGIHSQTADNSRFVRILQGRD</sequence>
<evidence type="ECO:0000313" key="3">
    <source>
        <dbReference type="Proteomes" id="UP001287059"/>
    </source>
</evidence>
<reference evidence="2 3" key="1">
    <citation type="submission" date="2023-08" db="EMBL/GenBank/DDBJ databases">
        <title>Implementing the SeqCode for naming new Mesorhizobium species isolated from Vachellia karroo root nodules.</title>
        <authorList>
            <person name="Van Lill M."/>
        </authorList>
    </citation>
    <scope>NUCLEOTIDE SEQUENCE [LARGE SCALE GENOMIC DNA]</scope>
    <source>
        <strain evidence="2 3">VK24D</strain>
    </source>
</reference>
<gene>
    <name evidence="2" type="ORF">RFN28_30015</name>
</gene>
<evidence type="ECO:0000256" key="1">
    <source>
        <dbReference type="SAM" id="SignalP"/>
    </source>
</evidence>
<proteinExistence type="predicted"/>
<evidence type="ECO:0008006" key="4">
    <source>
        <dbReference type="Google" id="ProtNLM"/>
    </source>
</evidence>
<dbReference type="RefSeq" id="WP_320290753.1">
    <property type="nucleotide sequence ID" value="NZ_JAVIIW010000055.1"/>
</dbReference>
<name>A0ABU4Y9V3_9HYPH</name>
<keyword evidence="3" id="KW-1185">Reference proteome</keyword>
<organism evidence="2 3">
    <name type="scientific">Mesorhizobium album</name>
    <dbReference type="NCBI Taxonomy" id="3072314"/>
    <lineage>
        <taxon>Bacteria</taxon>
        <taxon>Pseudomonadati</taxon>
        <taxon>Pseudomonadota</taxon>
        <taxon>Alphaproteobacteria</taxon>
        <taxon>Hyphomicrobiales</taxon>
        <taxon>Phyllobacteriaceae</taxon>
        <taxon>Mesorhizobium</taxon>
    </lineage>
</organism>